<feature type="domain" description="PiggyBac transposable element-derived protein" evidence="2">
    <location>
        <begin position="140"/>
        <end position="191"/>
    </location>
</feature>
<name>A0ABQ9G1G1_9NEOP</name>
<dbReference type="Proteomes" id="UP001159363">
    <property type="component" value="Chromosome 15"/>
</dbReference>
<organism evidence="3 4">
    <name type="scientific">Dryococelus australis</name>
    <dbReference type="NCBI Taxonomy" id="614101"/>
    <lineage>
        <taxon>Eukaryota</taxon>
        <taxon>Metazoa</taxon>
        <taxon>Ecdysozoa</taxon>
        <taxon>Arthropoda</taxon>
        <taxon>Hexapoda</taxon>
        <taxon>Insecta</taxon>
        <taxon>Pterygota</taxon>
        <taxon>Neoptera</taxon>
        <taxon>Polyneoptera</taxon>
        <taxon>Phasmatodea</taxon>
        <taxon>Verophasmatodea</taxon>
        <taxon>Anareolatae</taxon>
        <taxon>Phasmatidae</taxon>
        <taxon>Eurycanthinae</taxon>
        <taxon>Dryococelus</taxon>
    </lineage>
</organism>
<feature type="domain" description="PiggyBac transposable element-derived protein" evidence="2">
    <location>
        <begin position="65"/>
        <end position="134"/>
    </location>
</feature>
<evidence type="ECO:0000259" key="2">
    <source>
        <dbReference type="Pfam" id="PF13843"/>
    </source>
</evidence>
<reference evidence="3 4" key="1">
    <citation type="submission" date="2023-02" db="EMBL/GenBank/DDBJ databases">
        <title>LHISI_Scaffold_Assembly.</title>
        <authorList>
            <person name="Stuart O.P."/>
            <person name="Cleave R."/>
            <person name="Magrath M.J.L."/>
            <person name="Mikheyev A.S."/>
        </authorList>
    </citation>
    <scope>NUCLEOTIDE SEQUENCE [LARGE SCALE GENOMIC DNA]</scope>
    <source>
        <strain evidence="3">Daus_M_001</strain>
        <tissue evidence="3">Leg muscle</tissue>
    </source>
</reference>
<sequence length="230" mass="26599">MSLKERYDSRKPPNLKKVYKRLAEPLSDEDDECDVSEEDALSDKADEQEDTMDTDEGIISSNEENLIMSQGQFCFLLRYKRFVDKETRKKRKQLDKLALIRKVFGKFVDNCQKAYTTPEHVTTDEKLESFRGNIYHSGNSNKPEIATFYNCTKGGVNVSDKLCATYNTSRNSRRWPMTIFYSLLSTAGINANIIHTANNNRGRMRSMFFRELVFGLVDEHHHSRADISNL</sequence>
<dbReference type="EMBL" id="JARBHB010000016">
    <property type="protein sequence ID" value="KAJ8866334.1"/>
    <property type="molecule type" value="Genomic_DNA"/>
</dbReference>
<keyword evidence="4" id="KW-1185">Reference proteome</keyword>
<evidence type="ECO:0000256" key="1">
    <source>
        <dbReference type="SAM" id="MobiDB-lite"/>
    </source>
</evidence>
<dbReference type="PANTHER" id="PTHR46599">
    <property type="entry name" value="PIGGYBAC TRANSPOSABLE ELEMENT-DERIVED PROTEIN 4"/>
    <property type="match status" value="1"/>
</dbReference>
<dbReference type="PANTHER" id="PTHR46599:SF6">
    <property type="entry name" value="DUAL SPECIFICITY PHOSPHATASE 26"/>
    <property type="match status" value="1"/>
</dbReference>
<evidence type="ECO:0000313" key="3">
    <source>
        <dbReference type="EMBL" id="KAJ8866334.1"/>
    </source>
</evidence>
<dbReference type="Pfam" id="PF13843">
    <property type="entry name" value="DDE_Tnp_1_7"/>
    <property type="match status" value="2"/>
</dbReference>
<comment type="caution">
    <text evidence="3">The sequence shown here is derived from an EMBL/GenBank/DDBJ whole genome shotgun (WGS) entry which is preliminary data.</text>
</comment>
<accession>A0ABQ9G1G1</accession>
<protein>
    <recommendedName>
        <fullName evidence="2">PiggyBac transposable element-derived protein domain-containing protein</fullName>
    </recommendedName>
</protein>
<feature type="region of interest" description="Disordered" evidence="1">
    <location>
        <begin position="25"/>
        <end position="53"/>
    </location>
</feature>
<proteinExistence type="predicted"/>
<evidence type="ECO:0000313" key="4">
    <source>
        <dbReference type="Proteomes" id="UP001159363"/>
    </source>
</evidence>
<dbReference type="InterPro" id="IPR029526">
    <property type="entry name" value="PGBD"/>
</dbReference>
<gene>
    <name evidence="3" type="ORF">PR048_032177</name>
</gene>
<feature type="compositionally biased region" description="Acidic residues" evidence="1">
    <location>
        <begin position="26"/>
        <end position="53"/>
    </location>
</feature>